<dbReference type="CDD" id="cd07185">
    <property type="entry name" value="OmpA_C-like"/>
    <property type="match status" value="1"/>
</dbReference>
<sequence>MKKIALLFAAAAMAVSVNAQTVTESKTFDNFYIGINGGVATKTTGHSWMKGLDPNFGVRLGRNFTPVFGLAVESNAYFSNKPFASTGTAVRFLNTSLLGTVNLSNWFGGYQGEPRAFEVVALYGLGWGHLFGNTVQYKASKYHNNLTSKAAIDFVFNLGESKAWQFYVEPALVWGLNDKTDAANYNLSNSGIKYNINHSFVQLNAGLIYKFGNSNGTHNFKIAQLRDQSEIDGLNAQINSLRGDLNDKDAQLAAKDGQIADLQNALDACNKKPKYVKPATATNLQPTVLFRQGKSVIDAAQYAPIELIASYMKNHPEANVEIKGYASPEGSAELNQKLSEARAEAVKTALVKKYKIAANRLTTKGMGATDKLFEQVEFNRVATFNDNAKNN</sequence>
<dbReference type="PANTHER" id="PTHR30329">
    <property type="entry name" value="STATOR ELEMENT OF FLAGELLAR MOTOR COMPLEX"/>
    <property type="match status" value="1"/>
</dbReference>
<organism evidence="8">
    <name type="scientific">Prevotella sp. GTC17254</name>
    <dbReference type="NCBI Taxonomy" id="3236794"/>
    <lineage>
        <taxon>Bacteria</taxon>
        <taxon>Pseudomonadati</taxon>
        <taxon>Bacteroidota</taxon>
        <taxon>Bacteroidia</taxon>
        <taxon>Bacteroidales</taxon>
        <taxon>Prevotellaceae</taxon>
        <taxon>Prevotella</taxon>
    </lineage>
</organism>
<dbReference type="GO" id="GO:0009279">
    <property type="term" value="C:cell outer membrane"/>
    <property type="evidence" value="ECO:0007669"/>
    <property type="project" value="UniProtKB-SubCell"/>
</dbReference>
<feature type="coiled-coil region" evidence="5">
    <location>
        <begin position="231"/>
        <end position="272"/>
    </location>
</feature>
<evidence type="ECO:0000256" key="6">
    <source>
        <dbReference type="SAM" id="SignalP"/>
    </source>
</evidence>
<proteinExistence type="predicted"/>
<evidence type="ECO:0000256" key="2">
    <source>
        <dbReference type="ARBA" id="ARBA00023136"/>
    </source>
</evidence>
<dbReference type="PRINTS" id="PR01021">
    <property type="entry name" value="OMPADOMAIN"/>
</dbReference>
<dbReference type="PANTHER" id="PTHR30329:SF21">
    <property type="entry name" value="LIPOPROTEIN YIAD-RELATED"/>
    <property type="match status" value="1"/>
</dbReference>
<dbReference type="InterPro" id="IPR006665">
    <property type="entry name" value="OmpA-like"/>
</dbReference>
<dbReference type="InterPro" id="IPR036737">
    <property type="entry name" value="OmpA-like_sf"/>
</dbReference>
<keyword evidence="6" id="KW-0732">Signal</keyword>
<evidence type="ECO:0000256" key="4">
    <source>
        <dbReference type="PROSITE-ProRule" id="PRU00473"/>
    </source>
</evidence>
<dbReference type="PROSITE" id="PS51123">
    <property type="entry name" value="OMPA_2"/>
    <property type="match status" value="1"/>
</dbReference>
<dbReference type="Pfam" id="PF00691">
    <property type="entry name" value="OmpA"/>
    <property type="match status" value="1"/>
</dbReference>
<feature type="signal peptide" evidence="6">
    <location>
        <begin position="1"/>
        <end position="19"/>
    </location>
</feature>
<name>A0AB33IUD1_9BACT</name>
<evidence type="ECO:0000256" key="5">
    <source>
        <dbReference type="SAM" id="Coils"/>
    </source>
</evidence>
<dbReference type="InterPro" id="IPR050330">
    <property type="entry name" value="Bact_OuterMem_StrucFunc"/>
</dbReference>
<keyword evidence="2 4" id="KW-0472">Membrane</keyword>
<dbReference type="Gene3D" id="3.30.1330.60">
    <property type="entry name" value="OmpA-like domain"/>
    <property type="match status" value="1"/>
</dbReference>
<gene>
    <name evidence="8" type="ORF">GTC17254_08970</name>
</gene>
<dbReference type="SUPFAM" id="SSF103088">
    <property type="entry name" value="OmpA-like"/>
    <property type="match status" value="1"/>
</dbReference>
<comment type="subcellular location">
    <subcellularLocation>
        <location evidence="1">Cell outer membrane</location>
    </subcellularLocation>
</comment>
<dbReference type="InterPro" id="IPR006664">
    <property type="entry name" value="OMP_bac"/>
</dbReference>
<feature type="chain" id="PRO_5044318743" evidence="6">
    <location>
        <begin position="20"/>
        <end position="391"/>
    </location>
</feature>
<accession>A0AB33IUD1</accession>
<keyword evidence="3" id="KW-0998">Cell outer membrane</keyword>
<protein>
    <submittedName>
        <fullName evidence="8">OmpA family protein</fullName>
    </submittedName>
</protein>
<feature type="domain" description="OmpA-like" evidence="7">
    <location>
        <begin position="277"/>
        <end position="391"/>
    </location>
</feature>
<evidence type="ECO:0000313" key="8">
    <source>
        <dbReference type="EMBL" id="BFO73300.1"/>
    </source>
</evidence>
<dbReference type="AlphaFoldDB" id="A0AB33IUD1"/>
<evidence type="ECO:0000256" key="3">
    <source>
        <dbReference type="ARBA" id="ARBA00023237"/>
    </source>
</evidence>
<keyword evidence="5" id="KW-0175">Coiled coil</keyword>
<dbReference type="EMBL" id="AP035786">
    <property type="protein sequence ID" value="BFO73300.1"/>
    <property type="molecule type" value="Genomic_DNA"/>
</dbReference>
<evidence type="ECO:0000256" key="1">
    <source>
        <dbReference type="ARBA" id="ARBA00004442"/>
    </source>
</evidence>
<evidence type="ECO:0000259" key="7">
    <source>
        <dbReference type="PROSITE" id="PS51123"/>
    </source>
</evidence>
<reference evidence="8" key="1">
    <citation type="submission" date="2024-07" db="EMBL/GenBank/DDBJ databases">
        <title>Complete genome sequence of Prevotella sp. YM-2024 GTC17254.</title>
        <authorList>
            <person name="Hayashi M."/>
            <person name="Muto Y."/>
            <person name="Tanaka K."/>
            <person name="Niwa H."/>
        </authorList>
    </citation>
    <scope>NUCLEOTIDE SEQUENCE</scope>
    <source>
        <strain evidence="8">GTC17254</strain>
    </source>
</reference>